<gene>
    <name evidence="7" type="primary">TBLA0B04410</name>
    <name evidence="7" type="ORF">TBLA_0B04410</name>
</gene>
<dbReference type="UniPathway" id="UPA00028">
    <property type="reaction ID" value="UER00003"/>
</dbReference>
<dbReference type="NCBIfam" id="TIGR00222">
    <property type="entry name" value="panB"/>
    <property type="match status" value="1"/>
</dbReference>
<dbReference type="GeneID" id="14494724"/>
<keyword evidence="8" id="KW-1185">Reference proteome</keyword>
<keyword evidence="6" id="KW-0566">Pantothenate biosynthesis</keyword>
<dbReference type="InterPro" id="IPR003700">
    <property type="entry name" value="Pantoate_hydroxy_MeTrfase"/>
</dbReference>
<dbReference type="STRING" id="1071380.I2GYS6"/>
<evidence type="ECO:0000256" key="4">
    <source>
        <dbReference type="ARBA" id="ARBA00022679"/>
    </source>
</evidence>
<evidence type="ECO:0000256" key="2">
    <source>
        <dbReference type="ARBA" id="ARBA00008676"/>
    </source>
</evidence>
<dbReference type="InterPro" id="IPR015813">
    <property type="entry name" value="Pyrv/PenolPyrv_kinase-like_dom"/>
</dbReference>
<dbReference type="OrthoDB" id="425211at2759"/>
<dbReference type="KEGG" id="tbl:TBLA_0B04410"/>
<reference evidence="7 8" key="1">
    <citation type="journal article" date="2011" name="Proc. Natl. Acad. Sci. U.S.A.">
        <title>Evolutionary erosion of yeast sex chromosomes by mating-type switching accidents.</title>
        <authorList>
            <person name="Gordon J.L."/>
            <person name="Armisen D."/>
            <person name="Proux-Wera E."/>
            <person name="Oheigeartaigh S.S."/>
            <person name="Byrne K.P."/>
            <person name="Wolfe K.H."/>
        </authorList>
    </citation>
    <scope>NUCLEOTIDE SEQUENCE [LARGE SCALE GENOMIC DNA]</scope>
    <source>
        <strain evidence="8">ATCC 34711 / CBS 6284 / DSM 70876 / NBRC 10599 / NRRL Y-10934 / UCD 77-7</strain>
    </source>
</reference>
<dbReference type="GO" id="GO:0003864">
    <property type="term" value="F:3-methyl-2-oxobutanoate hydroxymethyltransferase activity"/>
    <property type="evidence" value="ECO:0007669"/>
    <property type="project" value="UniProtKB-EC"/>
</dbReference>
<dbReference type="GO" id="GO:0015940">
    <property type="term" value="P:pantothenate biosynthetic process"/>
    <property type="evidence" value="ECO:0007669"/>
    <property type="project" value="UniProtKB-UniPathway"/>
</dbReference>
<proteinExistence type="inferred from homology"/>
<dbReference type="InterPro" id="IPR040442">
    <property type="entry name" value="Pyrv_kinase-like_dom_sf"/>
</dbReference>
<evidence type="ECO:0000256" key="3">
    <source>
        <dbReference type="ARBA" id="ARBA00012618"/>
    </source>
</evidence>
<dbReference type="RefSeq" id="XP_004178797.1">
    <property type="nucleotide sequence ID" value="XM_004178749.1"/>
</dbReference>
<dbReference type="PANTHER" id="PTHR20881">
    <property type="entry name" value="3-METHYL-2-OXOBUTANOATE HYDROXYMETHYLTRANSFERASE"/>
    <property type="match status" value="1"/>
</dbReference>
<dbReference type="GO" id="GO:0005739">
    <property type="term" value="C:mitochondrion"/>
    <property type="evidence" value="ECO:0007669"/>
    <property type="project" value="EnsemblFungi"/>
</dbReference>
<protein>
    <recommendedName>
        <fullName evidence="3 6">3-methyl-2-oxobutanoate hydroxymethyltransferase</fullName>
        <ecNumber evidence="3 6">2.1.2.11</ecNumber>
    </recommendedName>
</protein>
<comment type="catalytic activity">
    <reaction evidence="5 6">
        <text>(6R)-5,10-methylene-5,6,7,8-tetrahydrofolate + 3-methyl-2-oxobutanoate + H2O = 2-dehydropantoate + (6S)-5,6,7,8-tetrahydrofolate</text>
        <dbReference type="Rhea" id="RHEA:11824"/>
        <dbReference type="ChEBI" id="CHEBI:11561"/>
        <dbReference type="ChEBI" id="CHEBI:11851"/>
        <dbReference type="ChEBI" id="CHEBI:15377"/>
        <dbReference type="ChEBI" id="CHEBI:15636"/>
        <dbReference type="ChEBI" id="CHEBI:57453"/>
        <dbReference type="EC" id="2.1.2.11"/>
    </reaction>
</comment>
<dbReference type="PANTHER" id="PTHR20881:SF0">
    <property type="entry name" value="3-METHYL-2-OXOBUTANOATE HYDROXYMETHYLTRANSFERASE"/>
    <property type="match status" value="1"/>
</dbReference>
<dbReference type="Proteomes" id="UP000002866">
    <property type="component" value="Chromosome 2"/>
</dbReference>
<dbReference type="InParanoid" id="I2GYS6"/>
<dbReference type="EMBL" id="HE806317">
    <property type="protein sequence ID" value="CCH59278.1"/>
    <property type="molecule type" value="Genomic_DNA"/>
</dbReference>
<evidence type="ECO:0000313" key="8">
    <source>
        <dbReference type="Proteomes" id="UP000002866"/>
    </source>
</evidence>
<name>I2GYS6_HENB6</name>
<dbReference type="FunFam" id="3.20.20.60:FF:000003">
    <property type="entry name" value="3-methyl-2-oxobutanoate hydroxymethyltransferase"/>
    <property type="match status" value="1"/>
</dbReference>
<evidence type="ECO:0000256" key="6">
    <source>
        <dbReference type="RuleBase" id="RU362100"/>
    </source>
</evidence>
<evidence type="ECO:0000256" key="1">
    <source>
        <dbReference type="ARBA" id="ARBA00005033"/>
    </source>
</evidence>
<evidence type="ECO:0000256" key="5">
    <source>
        <dbReference type="ARBA" id="ARBA00049172"/>
    </source>
</evidence>
<dbReference type="GO" id="GO:0000287">
    <property type="term" value="F:magnesium ion binding"/>
    <property type="evidence" value="ECO:0007669"/>
    <property type="project" value="TreeGrafter"/>
</dbReference>
<dbReference type="FunCoup" id="I2GYS6">
    <property type="interactions" value="162"/>
</dbReference>
<dbReference type="Pfam" id="PF02548">
    <property type="entry name" value="Pantoate_transf"/>
    <property type="match status" value="1"/>
</dbReference>
<dbReference type="eggNOG" id="KOG2949">
    <property type="taxonomic scope" value="Eukaryota"/>
</dbReference>
<dbReference type="Gene3D" id="3.20.20.60">
    <property type="entry name" value="Phosphoenolpyruvate-binding domains"/>
    <property type="match status" value="1"/>
</dbReference>
<dbReference type="EC" id="2.1.2.11" evidence="3 6"/>
<dbReference type="SUPFAM" id="SSF51621">
    <property type="entry name" value="Phosphoenolpyruvate/pyruvate domain"/>
    <property type="match status" value="1"/>
</dbReference>
<comment type="similarity">
    <text evidence="2 6">Belongs to the PanB family.</text>
</comment>
<dbReference type="PIRSF" id="PIRSF000388">
    <property type="entry name" value="Pantoate_hydroxy_MeTrfase"/>
    <property type="match status" value="1"/>
</dbReference>
<sequence>MSLRFAVRRLYSTYNTGLPPALTIPDLLRKYQQHVPITMITAHDYITAKWAQDANIDIILIGDSLNMTALGQSSTTSLTMSQMQHHLKSVTNSEGSSLFICDMPQGSYEVSMRDALDNAYKLIKSSPKVASLKLECGPVEKDVHSHKVVEALCSRGIPIMGHIGLTPQRAHAMGGFKVQSNTEKDAYQLLDTAKNLEKVGCWSLLLECVPERIGEWLSNQVSIPIIGIGAGRAVDGQVLVVSDALGMLPGDPPKFVQRYAQVGDLATRALKEYAEDVRTRSFPQDQNVFKIKKDVWNALKNNDTHNSN</sequence>
<organism evidence="7 8">
    <name type="scientific">Henningerozyma blattae (strain ATCC 34711 / CBS 6284 / DSM 70876 / NBRC 10599 / NRRL Y-10934 / UCD 77-7)</name>
    <name type="common">Yeast</name>
    <name type="synonym">Tetrapisispora blattae</name>
    <dbReference type="NCBI Taxonomy" id="1071380"/>
    <lineage>
        <taxon>Eukaryota</taxon>
        <taxon>Fungi</taxon>
        <taxon>Dikarya</taxon>
        <taxon>Ascomycota</taxon>
        <taxon>Saccharomycotina</taxon>
        <taxon>Saccharomycetes</taxon>
        <taxon>Saccharomycetales</taxon>
        <taxon>Saccharomycetaceae</taxon>
        <taxon>Henningerozyma</taxon>
    </lineage>
</organism>
<dbReference type="HAMAP" id="MF_00156">
    <property type="entry name" value="PanB"/>
    <property type="match status" value="1"/>
</dbReference>
<dbReference type="AlphaFoldDB" id="I2GYS6"/>
<dbReference type="CDD" id="cd06557">
    <property type="entry name" value="KPHMT-like"/>
    <property type="match status" value="1"/>
</dbReference>
<keyword evidence="4 6" id="KW-0808">Transferase</keyword>
<accession>I2GYS6</accession>
<dbReference type="HOGENOM" id="CLU_036645_0_1_1"/>
<dbReference type="OMA" id="VLVWTDM"/>
<comment type="pathway">
    <text evidence="1 6">Cofactor biosynthesis; (R)-pantothenate biosynthesis; (R)-pantoate from 3-methyl-2-oxobutanoate: step 1/2.</text>
</comment>
<evidence type="ECO:0000313" key="7">
    <source>
        <dbReference type="EMBL" id="CCH59278.1"/>
    </source>
</evidence>
<dbReference type="NCBIfam" id="NF001452">
    <property type="entry name" value="PRK00311.1"/>
    <property type="match status" value="1"/>
</dbReference>
<comment type="function">
    <text evidence="6">Catalyzes the reversible reaction in which hydroxymethyl group from 5,10-methylenetetrahydrofolate is transferred onto alpha-ketoisovalerate to form ketopantoate.</text>
</comment>